<feature type="compositionally biased region" description="Polar residues" evidence="1">
    <location>
        <begin position="1"/>
        <end position="11"/>
    </location>
</feature>
<dbReference type="PROSITE" id="PS50994">
    <property type="entry name" value="INTEGRASE"/>
    <property type="match status" value="1"/>
</dbReference>
<dbReference type="EMBL" id="JAOPHQ010002560">
    <property type="protein sequence ID" value="KAK0146733.1"/>
    <property type="molecule type" value="Genomic_DNA"/>
</dbReference>
<accession>A0AA47P3W2</accession>
<keyword evidence="4" id="KW-1185">Reference proteome</keyword>
<evidence type="ECO:0000313" key="3">
    <source>
        <dbReference type="EMBL" id="KAK0146733.1"/>
    </source>
</evidence>
<dbReference type="SUPFAM" id="SSF53098">
    <property type="entry name" value="Ribonuclease H-like"/>
    <property type="match status" value="1"/>
</dbReference>
<feature type="region of interest" description="Disordered" evidence="1">
    <location>
        <begin position="1"/>
        <end position="57"/>
    </location>
</feature>
<dbReference type="Pfam" id="PF03564">
    <property type="entry name" value="DUF1759"/>
    <property type="match status" value="1"/>
</dbReference>
<gene>
    <name evidence="3" type="ORF">N1851_013940</name>
</gene>
<dbReference type="GO" id="GO:0003676">
    <property type="term" value="F:nucleic acid binding"/>
    <property type="evidence" value="ECO:0007669"/>
    <property type="project" value="InterPro"/>
</dbReference>
<evidence type="ECO:0000313" key="4">
    <source>
        <dbReference type="Proteomes" id="UP001174136"/>
    </source>
</evidence>
<organism evidence="3 4">
    <name type="scientific">Merluccius polli</name>
    <name type="common">Benguela hake</name>
    <name type="synonym">Merluccius cadenati</name>
    <dbReference type="NCBI Taxonomy" id="89951"/>
    <lineage>
        <taxon>Eukaryota</taxon>
        <taxon>Metazoa</taxon>
        <taxon>Chordata</taxon>
        <taxon>Craniata</taxon>
        <taxon>Vertebrata</taxon>
        <taxon>Euteleostomi</taxon>
        <taxon>Actinopterygii</taxon>
        <taxon>Neopterygii</taxon>
        <taxon>Teleostei</taxon>
        <taxon>Neoteleostei</taxon>
        <taxon>Acanthomorphata</taxon>
        <taxon>Zeiogadaria</taxon>
        <taxon>Gadariae</taxon>
        <taxon>Gadiformes</taxon>
        <taxon>Gadoidei</taxon>
        <taxon>Merlucciidae</taxon>
        <taxon>Merluccius</taxon>
    </lineage>
</organism>
<dbReference type="GO" id="GO:0015074">
    <property type="term" value="P:DNA integration"/>
    <property type="evidence" value="ECO:0007669"/>
    <property type="project" value="InterPro"/>
</dbReference>
<sequence>MSDPSTTNGQGDDTQPPQPQVTDTENANVSTLSEATATESEEVENLRKSERKRTLTPKGRELQEERLLSVQRRYNSIYLRWKCHARISKEMLDESPGDSSEDELKELIKNIERNCSGVKTVYEELRQLETPEQDLRRKVDTCVSLSEFIVHKATRQLQGHYSEEEEWPDFGSILNSTGSLSNSRSRHLKCGSTHSSSNTLKRDEAAAEAAASKEVLSVLDEQEGETRELLRLQAEEKQRQAQFDSEKLARQQAMEAETLARQQAIKERQRKIERLEEVKKLNAAQARVRVYDAAEGNSVHSSNTPNIPQAQPIKQTLNISSSPFIPQPKTVTIQAPQVTSSPFILQHHQVTSPQSQPQAAPTPLPQGQNSLDLVNVLAEAISSNRLPAPEPTVFNGDPLKFKDWQLSFRVLIDKKNISKEEKLYYLRKYVGGTAKKAVEGFFLPGTEEAYDTAWQLLEERFGDLFLIGKSFRDKLHAWPKISSRDSHELRDFADFLKGCEAAMPYIDTLNILNDCNENQQILLKLPDWLVSSWNRKVNKAREERAQYPSFKEFVDFLSEEARIACHPVSSIQALRSTEGEKPRQSQALRSAEVEKPRQSRNQPIRAKALSTNATPNSNLSCIFCKRSGHILAKCRGFAEKTVQERVKFVQAEKLCFGCLGAGHRSNVCEHKGTCEKCQKKHPTCLHDDNFKRSTSTRGDNNDNAGTKEIAATATTHRVIREGSNTKTSAIIPVWVSSLKEPDHEVLVYALLDTQSDTTFILDEVAQDLNTNKENVSLRLSTMSTRSKVIPCQRLTNLQVRGYNLETKISLPPVFTREFIPVDRLHIPTSETALKWPHLEQLADKIPPPLECEIGLLIGYDCQRALLPREVLASEEDHPYAQRTDLGWSIVGHSHPVSDYGDAIGTSHRIIVRQVTPAVQPSVELKDKVHFVCKTQVKEINPTDVIKALELDFADHTADNNPVSQEDILFLAKVKEGIRQRADGHYELPLPFKTEKPNLPDNKQCAVHRLVSLERRLKRNEQYYKDYVHFMNDIITRGDAEKVPQPELDNLPAWYIPHHGVYHPHKPGKIRVVFDCSARFQETSLNDHLLTGPDLTNGLVGVLCRFRKGPVAIMCDVEKMFHQFHVEKEHQDYLRFLWWDKGNLDTKPSVYRMRVHLFGAASSPGCANFGLKHLASQGLGTFSEESIKFIQRSFYVDDGLTSVKTPAEAIHLVEESRALCKTGNLRLHKFVSNSKEVIAAIPPEECAQSKDLDMALGELHVERALGVQWCIEMDEFQFRITVKENPLTRRGVLSTVASVYDPLGFVAPFILVGKQILQTLCRDKVSWDEDLPEHILLRWESWLRDLPHLAAMKIPRPYLPSSFGEVKQYELHNFADASSNGYGACSYLRAIKERVGEVEMTDPELRQIYVHVVKTKEVNSIVNRFTKFSDWSRAVRAVARLKRFVREFKKLQTRTNDTTSLEERKEAEILIIKQVQEEAFADDIQKVKLQKDGTLNKRNKLHQLNAFLDKNDVLRVGGRLSQSALHYDIKHPAILPKKCHVSALLVKHYHERVLHQGRGMTMNELRANGVWILGCGNMVSSHIYKCVKCRRFRRTTEVQQMANLPEERTETSPPFTYCGLDCFGPFIVKEGRKELKRYGLLFTCLCSRAVHIETLDDMTTDAFMNALRTFIAIRGPVRQLRCDQGTNFMGARRVFSDLIKGMDQERQRAIGCEFVMNVPSASHMGGVWERQIRTIRSILTVMLDQSASRLDTTTLRTFLYETMAIINSRPLSVEHLHDPTGPEPLTPNHILTMKSSVILPPPGQFCKEDLYLNKRWKRVQFLANEFWQRWKKEYLLNLQQRQKWQKPKRNSQVDDIVIVQDDSSPRNEWKLARVAEVYPSADGMVRKIKLLVSGTTLDKGKPHTKPIHLDRPIHKVVTLLEAN</sequence>
<dbReference type="Pfam" id="PF05380">
    <property type="entry name" value="Peptidase_A17"/>
    <property type="match status" value="1"/>
</dbReference>
<feature type="region of interest" description="Disordered" evidence="1">
    <location>
        <begin position="181"/>
        <end position="200"/>
    </location>
</feature>
<dbReference type="InterPro" id="IPR036397">
    <property type="entry name" value="RNaseH_sf"/>
</dbReference>
<dbReference type="SMART" id="SM00343">
    <property type="entry name" value="ZnF_C2HC"/>
    <property type="match status" value="2"/>
</dbReference>
<protein>
    <recommendedName>
        <fullName evidence="2">Integrase catalytic domain-containing protein</fullName>
    </recommendedName>
</protein>
<dbReference type="InterPro" id="IPR040676">
    <property type="entry name" value="DUF5641"/>
</dbReference>
<dbReference type="PANTHER" id="PTHR47331">
    <property type="entry name" value="PHD-TYPE DOMAIN-CONTAINING PROTEIN"/>
    <property type="match status" value="1"/>
</dbReference>
<proteinExistence type="predicted"/>
<feature type="compositionally biased region" description="Low complexity" evidence="1">
    <location>
        <begin position="12"/>
        <end position="38"/>
    </location>
</feature>
<dbReference type="InterPro" id="IPR008042">
    <property type="entry name" value="Retrotrans_Pao"/>
</dbReference>
<dbReference type="InterPro" id="IPR005312">
    <property type="entry name" value="DUF1759"/>
</dbReference>
<dbReference type="GO" id="GO:0008270">
    <property type="term" value="F:zinc ion binding"/>
    <property type="evidence" value="ECO:0007669"/>
    <property type="project" value="InterPro"/>
</dbReference>
<reference evidence="3" key="1">
    <citation type="journal article" date="2023" name="Front. Mar. Sci.">
        <title>A new Merluccius polli reference genome to investigate the effects of global change in West African waters.</title>
        <authorList>
            <person name="Mateo J.L."/>
            <person name="Blanco-Fernandez C."/>
            <person name="Garcia-Vazquez E."/>
            <person name="Machado-Schiaffino G."/>
        </authorList>
    </citation>
    <scope>NUCLEOTIDE SEQUENCE</scope>
    <source>
        <strain evidence="3">C29</strain>
        <tissue evidence="3">Fin</tissue>
    </source>
</reference>
<dbReference type="InterPro" id="IPR001878">
    <property type="entry name" value="Znf_CCHC"/>
</dbReference>
<dbReference type="InterPro" id="IPR012337">
    <property type="entry name" value="RNaseH-like_sf"/>
</dbReference>
<dbReference type="Pfam" id="PF18701">
    <property type="entry name" value="DUF5641"/>
    <property type="match status" value="1"/>
</dbReference>
<evidence type="ECO:0000256" key="1">
    <source>
        <dbReference type="SAM" id="MobiDB-lite"/>
    </source>
</evidence>
<feature type="region of interest" description="Disordered" evidence="1">
    <location>
        <begin position="575"/>
        <end position="612"/>
    </location>
</feature>
<evidence type="ECO:0000259" key="2">
    <source>
        <dbReference type="PROSITE" id="PS50994"/>
    </source>
</evidence>
<dbReference type="CDD" id="cd01644">
    <property type="entry name" value="RT_pepA17"/>
    <property type="match status" value="1"/>
</dbReference>
<dbReference type="SUPFAM" id="SSF56672">
    <property type="entry name" value="DNA/RNA polymerases"/>
    <property type="match status" value="1"/>
</dbReference>
<dbReference type="Gene3D" id="3.30.420.10">
    <property type="entry name" value="Ribonuclease H-like superfamily/Ribonuclease H"/>
    <property type="match status" value="1"/>
</dbReference>
<dbReference type="InterPro" id="IPR043502">
    <property type="entry name" value="DNA/RNA_pol_sf"/>
</dbReference>
<dbReference type="InterPro" id="IPR001584">
    <property type="entry name" value="Integrase_cat-core"/>
</dbReference>
<feature type="domain" description="Integrase catalytic" evidence="2">
    <location>
        <begin position="1608"/>
        <end position="1791"/>
    </location>
</feature>
<name>A0AA47P3W2_MERPO</name>
<dbReference type="PANTHER" id="PTHR47331:SF5">
    <property type="entry name" value="RIBONUCLEASE H"/>
    <property type="match status" value="1"/>
</dbReference>
<dbReference type="Proteomes" id="UP001174136">
    <property type="component" value="Unassembled WGS sequence"/>
</dbReference>
<comment type="caution">
    <text evidence="3">The sequence shown here is derived from an EMBL/GenBank/DDBJ whole genome shotgun (WGS) entry which is preliminary data.</text>
</comment>